<dbReference type="InterPro" id="IPR046335">
    <property type="entry name" value="LacI/GalR-like_sensor"/>
</dbReference>
<evidence type="ECO:0000313" key="6">
    <source>
        <dbReference type="Proteomes" id="UP000824192"/>
    </source>
</evidence>
<evidence type="ECO:0000256" key="1">
    <source>
        <dbReference type="ARBA" id="ARBA00023015"/>
    </source>
</evidence>
<dbReference type="Pfam" id="PF13377">
    <property type="entry name" value="Peripla_BP_3"/>
    <property type="match status" value="1"/>
</dbReference>
<dbReference type="SMART" id="SM00354">
    <property type="entry name" value="HTH_LACI"/>
    <property type="match status" value="1"/>
</dbReference>
<dbReference type="PROSITE" id="PS50932">
    <property type="entry name" value="HTH_LACI_2"/>
    <property type="match status" value="1"/>
</dbReference>
<reference evidence="5" key="1">
    <citation type="journal article" date="2021" name="PeerJ">
        <title>Extensive microbial diversity within the chicken gut microbiome revealed by metagenomics and culture.</title>
        <authorList>
            <person name="Gilroy R."/>
            <person name="Ravi A."/>
            <person name="Getino M."/>
            <person name="Pursley I."/>
            <person name="Horton D.L."/>
            <person name="Alikhan N.F."/>
            <person name="Baker D."/>
            <person name="Gharbi K."/>
            <person name="Hall N."/>
            <person name="Watson M."/>
            <person name="Adriaenssens E.M."/>
            <person name="Foster-Nyarko E."/>
            <person name="Jarju S."/>
            <person name="Secka A."/>
            <person name="Antonio M."/>
            <person name="Oren A."/>
            <person name="Chaudhuri R.R."/>
            <person name="La Ragione R."/>
            <person name="Hildebrand F."/>
            <person name="Pallen M.J."/>
        </authorList>
    </citation>
    <scope>NUCLEOTIDE SEQUENCE</scope>
    <source>
        <strain evidence="5">ChiGjej6B6-1540</strain>
    </source>
</reference>
<dbReference type="PANTHER" id="PTHR30146">
    <property type="entry name" value="LACI-RELATED TRANSCRIPTIONAL REPRESSOR"/>
    <property type="match status" value="1"/>
</dbReference>
<evidence type="ECO:0000259" key="4">
    <source>
        <dbReference type="PROSITE" id="PS50932"/>
    </source>
</evidence>
<dbReference type="InterPro" id="IPR010982">
    <property type="entry name" value="Lambda_DNA-bd_dom_sf"/>
</dbReference>
<reference evidence="5" key="2">
    <citation type="submission" date="2021-04" db="EMBL/GenBank/DDBJ databases">
        <authorList>
            <person name="Gilroy R."/>
        </authorList>
    </citation>
    <scope>NUCLEOTIDE SEQUENCE</scope>
    <source>
        <strain evidence="5">ChiGjej6B6-1540</strain>
    </source>
</reference>
<dbReference type="Gene3D" id="1.10.260.40">
    <property type="entry name" value="lambda repressor-like DNA-binding domains"/>
    <property type="match status" value="1"/>
</dbReference>
<evidence type="ECO:0000256" key="3">
    <source>
        <dbReference type="ARBA" id="ARBA00023163"/>
    </source>
</evidence>
<dbReference type="Proteomes" id="UP000824192">
    <property type="component" value="Unassembled WGS sequence"/>
</dbReference>
<dbReference type="GO" id="GO:0003700">
    <property type="term" value="F:DNA-binding transcription factor activity"/>
    <property type="evidence" value="ECO:0007669"/>
    <property type="project" value="TreeGrafter"/>
</dbReference>
<dbReference type="Pfam" id="PF00356">
    <property type="entry name" value="LacI"/>
    <property type="match status" value="1"/>
</dbReference>
<gene>
    <name evidence="5" type="ORF">H9868_09265</name>
</gene>
<dbReference type="AlphaFoldDB" id="A0A9D1UNY3"/>
<dbReference type="CDD" id="cd01392">
    <property type="entry name" value="HTH_LacI"/>
    <property type="match status" value="1"/>
</dbReference>
<organism evidence="5 6">
    <name type="scientific">Candidatus Flavonifractor merdipullorum</name>
    <dbReference type="NCBI Taxonomy" id="2838590"/>
    <lineage>
        <taxon>Bacteria</taxon>
        <taxon>Bacillati</taxon>
        <taxon>Bacillota</taxon>
        <taxon>Clostridia</taxon>
        <taxon>Eubacteriales</taxon>
        <taxon>Oscillospiraceae</taxon>
        <taxon>Flavonifractor</taxon>
    </lineage>
</organism>
<proteinExistence type="predicted"/>
<dbReference type="CDD" id="cd01544">
    <property type="entry name" value="PBP1_GalR"/>
    <property type="match status" value="1"/>
</dbReference>
<dbReference type="SUPFAM" id="SSF47413">
    <property type="entry name" value="lambda repressor-like DNA-binding domains"/>
    <property type="match status" value="1"/>
</dbReference>
<keyword evidence="2 5" id="KW-0238">DNA-binding</keyword>
<evidence type="ECO:0000256" key="2">
    <source>
        <dbReference type="ARBA" id="ARBA00023125"/>
    </source>
</evidence>
<accession>A0A9D1UNY3</accession>
<dbReference type="SUPFAM" id="SSF53822">
    <property type="entry name" value="Periplasmic binding protein-like I"/>
    <property type="match status" value="1"/>
</dbReference>
<dbReference type="PANTHER" id="PTHR30146:SF149">
    <property type="entry name" value="HTH-TYPE TRANSCRIPTIONAL REGULATOR EBGR"/>
    <property type="match status" value="1"/>
</dbReference>
<dbReference type="InterPro" id="IPR028082">
    <property type="entry name" value="Peripla_BP_I"/>
</dbReference>
<keyword evidence="3" id="KW-0804">Transcription</keyword>
<dbReference type="EMBL" id="DXGA01000199">
    <property type="protein sequence ID" value="HIW94707.1"/>
    <property type="molecule type" value="Genomic_DNA"/>
</dbReference>
<evidence type="ECO:0000313" key="5">
    <source>
        <dbReference type="EMBL" id="HIW94707.1"/>
    </source>
</evidence>
<name>A0A9D1UNY3_9FIRM</name>
<comment type="caution">
    <text evidence="5">The sequence shown here is derived from an EMBL/GenBank/DDBJ whole genome shotgun (WGS) entry which is preliminary data.</text>
</comment>
<dbReference type="Gene3D" id="3.40.50.2300">
    <property type="match status" value="2"/>
</dbReference>
<dbReference type="InterPro" id="IPR000843">
    <property type="entry name" value="HTH_LacI"/>
</dbReference>
<sequence length="341" mass="37891">MATIREIAEYTGFSAATISRVLNNDPTMSVTDATRTTILEAASRFHYKPPVKSRRAKRKDLPHIAVAEMLSPAEQLSDPYYLYLKNYAAQYCLDAGGEISYLTEQGGLYRTPSQKRLDGILAIGIFSEEQVEKLSAMCPALVFLDSSPDETRFDSVVLNLSLGVEQALDYLIAKGHRRIGFLGPSCKLDQKKRPAPEVRRQCFMRYMEEKGLLDPELVLDTSSDRQEMWDSLLGRIREGRALPTALLSYNEETAINAMGALRKAGLRVPEDVSIISFNDTPLSALTEPPLTSVSAHLEDMSACASKLLFERMKECPSIPRKIVLPATLVERGSVIEIQSNP</sequence>
<feature type="domain" description="HTH lacI-type" evidence="4">
    <location>
        <begin position="2"/>
        <end position="58"/>
    </location>
</feature>
<keyword evidence="1" id="KW-0805">Transcription regulation</keyword>
<protein>
    <submittedName>
        <fullName evidence="5">LacI family DNA-binding transcriptional regulator</fullName>
    </submittedName>
</protein>
<dbReference type="GO" id="GO:0000976">
    <property type="term" value="F:transcription cis-regulatory region binding"/>
    <property type="evidence" value="ECO:0007669"/>
    <property type="project" value="TreeGrafter"/>
</dbReference>